<name>A0ABQ6MWG9_9STRA</name>
<dbReference type="EMBL" id="BRYB01001850">
    <property type="protein sequence ID" value="GMI34995.1"/>
    <property type="molecule type" value="Genomic_DNA"/>
</dbReference>
<comment type="caution">
    <text evidence="2">The sequence shown here is derived from an EMBL/GenBank/DDBJ whole genome shotgun (WGS) entry which is preliminary data.</text>
</comment>
<evidence type="ECO:0000313" key="2">
    <source>
        <dbReference type="EMBL" id="GMI34995.1"/>
    </source>
</evidence>
<feature type="chain" id="PRO_5045827954" evidence="1">
    <location>
        <begin position="19"/>
        <end position="41"/>
    </location>
</feature>
<protein>
    <submittedName>
        <fullName evidence="2">Uncharacterized protein</fullName>
    </submittedName>
</protein>
<feature type="non-terminal residue" evidence="2">
    <location>
        <position position="41"/>
    </location>
</feature>
<organism evidence="2 3">
    <name type="scientific">Tetraparma gracilis</name>
    <dbReference type="NCBI Taxonomy" id="2962635"/>
    <lineage>
        <taxon>Eukaryota</taxon>
        <taxon>Sar</taxon>
        <taxon>Stramenopiles</taxon>
        <taxon>Ochrophyta</taxon>
        <taxon>Bolidophyceae</taxon>
        <taxon>Parmales</taxon>
        <taxon>Triparmaceae</taxon>
        <taxon>Tetraparma</taxon>
    </lineage>
</organism>
<reference evidence="2 3" key="1">
    <citation type="journal article" date="2023" name="Commun. Biol.">
        <title>Genome analysis of Parmales, the sister group of diatoms, reveals the evolutionary specialization of diatoms from phago-mixotrophs to photoautotrophs.</title>
        <authorList>
            <person name="Ban H."/>
            <person name="Sato S."/>
            <person name="Yoshikawa S."/>
            <person name="Yamada K."/>
            <person name="Nakamura Y."/>
            <person name="Ichinomiya M."/>
            <person name="Sato N."/>
            <person name="Blanc-Mathieu R."/>
            <person name="Endo H."/>
            <person name="Kuwata A."/>
            <person name="Ogata H."/>
        </authorList>
    </citation>
    <scope>NUCLEOTIDE SEQUENCE [LARGE SCALE GENOMIC DNA]</scope>
</reference>
<evidence type="ECO:0000313" key="3">
    <source>
        <dbReference type="Proteomes" id="UP001165060"/>
    </source>
</evidence>
<proteinExistence type="predicted"/>
<keyword evidence="1" id="KW-0732">Signal</keyword>
<sequence length="41" mass="4563">MQPLALLLLALLACASLARPVVRTVRDAKQFDAMLEKHKTE</sequence>
<evidence type="ECO:0000256" key="1">
    <source>
        <dbReference type="SAM" id="SignalP"/>
    </source>
</evidence>
<dbReference type="Proteomes" id="UP001165060">
    <property type="component" value="Unassembled WGS sequence"/>
</dbReference>
<feature type="signal peptide" evidence="1">
    <location>
        <begin position="1"/>
        <end position="18"/>
    </location>
</feature>
<keyword evidence="3" id="KW-1185">Reference proteome</keyword>
<accession>A0ABQ6MWG9</accession>
<gene>
    <name evidence="2" type="ORF">TeGR_g3081</name>
</gene>